<organism evidence="1 2">
    <name type="scientific">Nepenthes gracilis</name>
    <name type="common">Slender pitcher plant</name>
    <dbReference type="NCBI Taxonomy" id="150966"/>
    <lineage>
        <taxon>Eukaryota</taxon>
        <taxon>Viridiplantae</taxon>
        <taxon>Streptophyta</taxon>
        <taxon>Embryophyta</taxon>
        <taxon>Tracheophyta</taxon>
        <taxon>Spermatophyta</taxon>
        <taxon>Magnoliopsida</taxon>
        <taxon>eudicotyledons</taxon>
        <taxon>Gunneridae</taxon>
        <taxon>Pentapetalae</taxon>
        <taxon>Caryophyllales</taxon>
        <taxon>Nepenthaceae</taxon>
        <taxon>Nepenthes</taxon>
    </lineage>
</organism>
<evidence type="ECO:0000313" key="1">
    <source>
        <dbReference type="EMBL" id="GMH10650.1"/>
    </source>
</evidence>
<proteinExistence type="predicted"/>
<evidence type="ECO:0000313" key="2">
    <source>
        <dbReference type="Proteomes" id="UP001279734"/>
    </source>
</evidence>
<protein>
    <recommendedName>
        <fullName evidence="3">Transposon Ty3-I Gag-Pol polyprotein</fullName>
    </recommendedName>
</protein>
<reference evidence="1" key="1">
    <citation type="submission" date="2023-05" db="EMBL/GenBank/DDBJ databases">
        <title>Nepenthes gracilis genome sequencing.</title>
        <authorList>
            <person name="Fukushima K."/>
        </authorList>
    </citation>
    <scope>NUCLEOTIDE SEQUENCE</scope>
    <source>
        <strain evidence="1">SING2019-196</strain>
    </source>
</reference>
<name>A0AAD3XNE2_NEPGR</name>
<dbReference type="AlphaFoldDB" id="A0AAD3XNE2"/>
<dbReference type="PANTHER" id="PTHR24559:SF444">
    <property type="entry name" value="REVERSE TRANSCRIPTASE DOMAIN-CONTAINING PROTEIN"/>
    <property type="match status" value="1"/>
</dbReference>
<dbReference type="Gene3D" id="3.10.10.10">
    <property type="entry name" value="HIV Type 1 Reverse Transcriptase, subunit A, domain 1"/>
    <property type="match status" value="1"/>
</dbReference>
<accession>A0AAD3XNE2</accession>
<gene>
    <name evidence="1" type="ORF">Nepgr_012491</name>
</gene>
<sequence>MDPYRYTRIPTEVMVQVGPRSESQAHQAEAENPLRQKVHCHPRADKEIARRRLHQGSLVSRLALQLVLIKKSNEKSWIGINFSDVNKSCPKDSFPLPRINLLVDTTSGHELLSFMHIYFSYNQIPMSPKDEVHTSFMMDQETYYYKVIPFKLKNIGATYQRFMNKSLKPKLAGIWR</sequence>
<dbReference type="InterPro" id="IPR043502">
    <property type="entry name" value="DNA/RNA_pol_sf"/>
</dbReference>
<feature type="non-terminal residue" evidence="1">
    <location>
        <position position="176"/>
    </location>
</feature>
<dbReference type="PANTHER" id="PTHR24559">
    <property type="entry name" value="TRANSPOSON TY3-I GAG-POL POLYPROTEIN"/>
    <property type="match status" value="1"/>
</dbReference>
<dbReference type="EMBL" id="BSYO01000010">
    <property type="protein sequence ID" value="GMH10650.1"/>
    <property type="molecule type" value="Genomic_DNA"/>
</dbReference>
<dbReference type="Proteomes" id="UP001279734">
    <property type="component" value="Unassembled WGS sequence"/>
</dbReference>
<dbReference type="InterPro" id="IPR043128">
    <property type="entry name" value="Rev_trsase/Diguanyl_cyclase"/>
</dbReference>
<comment type="caution">
    <text evidence="1">The sequence shown here is derived from an EMBL/GenBank/DDBJ whole genome shotgun (WGS) entry which is preliminary data.</text>
</comment>
<dbReference type="SUPFAM" id="SSF56672">
    <property type="entry name" value="DNA/RNA polymerases"/>
    <property type="match status" value="1"/>
</dbReference>
<dbReference type="Gene3D" id="3.30.70.270">
    <property type="match status" value="1"/>
</dbReference>
<dbReference type="InterPro" id="IPR053134">
    <property type="entry name" value="RNA-dir_DNA_polymerase"/>
</dbReference>
<dbReference type="CDD" id="cd01647">
    <property type="entry name" value="RT_LTR"/>
    <property type="match status" value="1"/>
</dbReference>
<keyword evidence="2" id="KW-1185">Reference proteome</keyword>
<evidence type="ECO:0008006" key="3">
    <source>
        <dbReference type="Google" id="ProtNLM"/>
    </source>
</evidence>